<keyword evidence="4" id="KW-1185">Reference proteome</keyword>
<evidence type="ECO:0000256" key="2">
    <source>
        <dbReference type="SAM" id="SignalP"/>
    </source>
</evidence>
<keyword evidence="2" id="KW-0732">Signal</keyword>
<gene>
    <name evidence="3" type="ORF">Taro_032613</name>
</gene>
<accession>A0A843W6L9</accession>
<evidence type="ECO:0000313" key="3">
    <source>
        <dbReference type="EMBL" id="MQL99883.1"/>
    </source>
</evidence>
<keyword evidence="1" id="KW-0812">Transmembrane</keyword>
<feature type="transmembrane region" description="Helical" evidence="1">
    <location>
        <begin position="118"/>
        <end position="136"/>
    </location>
</feature>
<keyword evidence="1" id="KW-1133">Transmembrane helix</keyword>
<dbReference type="AlphaFoldDB" id="A0A843W6L9"/>
<reference evidence="3" key="1">
    <citation type="submission" date="2017-07" db="EMBL/GenBank/DDBJ databases">
        <title>Taro Niue Genome Assembly and Annotation.</title>
        <authorList>
            <person name="Atibalentja N."/>
            <person name="Keating K."/>
            <person name="Fields C.J."/>
        </authorList>
    </citation>
    <scope>NUCLEOTIDE SEQUENCE</scope>
    <source>
        <strain evidence="3">Niue_2</strain>
        <tissue evidence="3">Leaf</tissue>
    </source>
</reference>
<protein>
    <recommendedName>
        <fullName evidence="5">Secreted protein</fullName>
    </recommendedName>
</protein>
<sequence>MRHILNATALGVAFLLPPLSVDVCMRAKCHALGGLLTSGGELLRGFSGRFKVLEVCGTCSHREDVVWSGGNAEGSPVFAFFAKSRFDSFEVCPGVGIVVTAVVACGVPEWWHSFGYGWYLYPVWVMVCGGLGVIVVERTSGVELVLLLPLTFRSCE</sequence>
<evidence type="ECO:0000256" key="1">
    <source>
        <dbReference type="SAM" id="Phobius"/>
    </source>
</evidence>
<dbReference type="EMBL" id="NMUH01002425">
    <property type="protein sequence ID" value="MQL99883.1"/>
    <property type="molecule type" value="Genomic_DNA"/>
</dbReference>
<feature type="chain" id="PRO_5032697716" description="Secreted protein" evidence="2">
    <location>
        <begin position="22"/>
        <end position="156"/>
    </location>
</feature>
<comment type="caution">
    <text evidence="3">The sequence shown here is derived from an EMBL/GenBank/DDBJ whole genome shotgun (WGS) entry which is preliminary data.</text>
</comment>
<evidence type="ECO:0000313" key="4">
    <source>
        <dbReference type="Proteomes" id="UP000652761"/>
    </source>
</evidence>
<proteinExistence type="predicted"/>
<feature type="signal peptide" evidence="2">
    <location>
        <begin position="1"/>
        <end position="21"/>
    </location>
</feature>
<evidence type="ECO:0008006" key="5">
    <source>
        <dbReference type="Google" id="ProtNLM"/>
    </source>
</evidence>
<name>A0A843W6L9_COLES</name>
<keyword evidence="1" id="KW-0472">Membrane</keyword>
<organism evidence="3 4">
    <name type="scientific">Colocasia esculenta</name>
    <name type="common">Wild taro</name>
    <name type="synonym">Arum esculentum</name>
    <dbReference type="NCBI Taxonomy" id="4460"/>
    <lineage>
        <taxon>Eukaryota</taxon>
        <taxon>Viridiplantae</taxon>
        <taxon>Streptophyta</taxon>
        <taxon>Embryophyta</taxon>
        <taxon>Tracheophyta</taxon>
        <taxon>Spermatophyta</taxon>
        <taxon>Magnoliopsida</taxon>
        <taxon>Liliopsida</taxon>
        <taxon>Araceae</taxon>
        <taxon>Aroideae</taxon>
        <taxon>Colocasieae</taxon>
        <taxon>Colocasia</taxon>
    </lineage>
</organism>
<dbReference type="Proteomes" id="UP000652761">
    <property type="component" value="Unassembled WGS sequence"/>
</dbReference>